<feature type="chain" id="PRO_5021821144" evidence="2">
    <location>
        <begin position="25"/>
        <end position="807"/>
    </location>
</feature>
<evidence type="ECO:0000256" key="1">
    <source>
        <dbReference type="SAM" id="MobiDB-lite"/>
    </source>
</evidence>
<dbReference type="AlphaFoldDB" id="A0A560HD95"/>
<dbReference type="Proteomes" id="UP000315751">
    <property type="component" value="Unassembled WGS sequence"/>
</dbReference>
<dbReference type="EMBL" id="VITR01000003">
    <property type="protein sequence ID" value="TWB44367.1"/>
    <property type="molecule type" value="Genomic_DNA"/>
</dbReference>
<dbReference type="InterPro" id="IPR050278">
    <property type="entry name" value="Serine_Prot_S9B/DPPIV"/>
</dbReference>
<evidence type="ECO:0000259" key="4">
    <source>
        <dbReference type="Pfam" id="PF00930"/>
    </source>
</evidence>
<proteinExistence type="predicted"/>
<dbReference type="GO" id="GO:0008236">
    <property type="term" value="F:serine-type peptidase activity"/>
    <property type="evidence" value="ECO:0007669"/>
    <property type="project" value="InterPro"/>
</dbReference>
<dbReference type="PANTHER" id="PTHR11731">
    <property type="entry name" value="PROTEASE FAMILY S9B,C DIPEPTIDYL-PEPTIDASE IV-RELATED"/>
    <property type="match status" value="1"/>
</dbReference>
<feature type="domain" description="Dipeptidylpeptidase IV N-terminal" evidence="4">
    <location>
        <begin position="189"/>
        <end position="490"/>
    </location>
</feature>
<comment type="caution">
    <text evidence="5">The sequence shown here is derived from an EMBL/GenBank/DDBJ whole genome shotgun (WGS) entry which is preliminary data.</text>
</comment>
<sequence>MHRRSFIAALPAAAAAAHAVGARAAGQAAGPAGSLPTGGASAPAAGPVPGAADYERALSLRDRWMGLTENVAWPAHWVGKSGGFLYRKTLPGGVQFVIVDAATLRKTPAFDHDRLAAELGKATGRSFTGLGLPFDRAELSDDGQTLTFEWDEADWSCRLSDYACKQEAEEGGRRPRGFGVVRDLTQPGDTAPKRSPDGRWEALIQNQNLALRDVATGTVTLLSTDGSEGDFYDGETIAWSPDSQKLILYRVRPGYRREVHKVESSPKDQIEPKLHTQLSPKPGDAVDQEQPVLFHVPRAGASGRQLAIDAALFPNPYLMTDFEWRADSATVVFEYTRRGHQMVRVIEVDAATGTPRAVVTETATTFVNNERRFRHDVKKGAAEVIWLSERDGWSHLYLIDGRTGKVKTQITKGEWVVRHVARVDDDRRQIYFAAGGMRPGEDPYFQHYYRVDFDGLNLVPLTSADAYHDVSLSDDLAYYVDTYSRIDQPPVMELRRTADRSLVAEIERGDITRLLAAGFRPPEVFKAKGRDGKTDIWGVIVRPLGFDPGRRYPVIENIYAGPHDSFVPKTFWPFGFHAGGDKVIGMQAQAEMGFVVAQIDGMGTMNRSKAFHDVCWKNLKDSGFPDRIKWWQAAAAQYPQLDISRVGIYGGSAGGQSSLAALLFFGDFYKAAFCYAGCHDNRMDKISWNEQWMGWPVDESYARSSNVDNAHRLTGQVALVVGELDDNVDPSSTMQVVNALIKADKTFDLLVVPGEGHSAGRSTGPIRYALRKQYGFFLKHLGGADAPDWNARTSTAAAVPPANGNAS</sequence>
<feature type="signal peptide" evidence="2">
    <location>
        <begin position="1"/>
        <end position="24"/>
    </location>
</feature>
<dbReference type="Pfam" id="PF00930">
    <property type="entry name" value="DPPIV_N"/>
    <property type="match status" value="1"/>
</dbReference>
<dbReference type="GO" id="GO:0006508">
    <property type="term" value="P:proteolysis"/>
    <property type="evidence" value="ECO:0007669"/>
    <property type="project" value="InterPro"/>
</dbReference>
<evidence type="ECO:0000256" key="2">
    <source>
        <dbReference type="SAM" id="SignalP"/>
    </source>
</evidence>
<gene>
    <name evidence="5" type="ORF">FBZ90_103274</name>
</gene>
<keyword evidence="6" id="KW-1185">Reference proteome</keyword>
<keyword evidence="5" id="KW-0031">Aminopeptidase</keyword>
<dbReference type="GO" id="GO:0004177">
    <property type="term" value="F:aminopeptidase activity"/>
    <property type="evidence" value="ECO:0007669"/>
    <property type="project" value="UniProtKB-KW"/>
</dbReference>
<keyword evidence="5" id="KW-0645">Protease</keyword>
<keyword evidence="2" id="KW-0732">Signal</keyword>
<accession>A0A560HD95</accession>
<dbReference type="SUPFAM" id="SSF82171">
    <property type="entry name" value="DPP6 N-terminal domain-like"/>
    <property type="match status" value="1"/>
</dbReference>
<evidence type="ECO:0000259" key="3">
    <source>
        <dbReference type="Pfam" id="PF00326"/>
    </source>
</evidence>
<evidence type="ECO:0000313" key="6">
    <source>
        <dbReference type="Proteomes" id="UP000315751"/>
    </source>
</evidence>
<dbReference type="PANTHER" id="PTHR11731:SF118">
    <property type="entry name" value="BLR1971 PROTEIN"/>
    <property type="match status" value="1"/>
</dbReference>
<feature type="region of interest" description="Disordered" evidence="1">
    <location>
        <begin position="172"/>
        <end position="197"/>
    </location>
</feature>
<protein>
    <submittedName>
        <fullName evidence="5">Dipeptidyl aminopeptidase/acylaminoacyl peptidase</fullName>
    </submittedName>
</protein>
<dbReference type="RefSeq" id="WP_246130180.1">
    <property type="nucleotide sequence ID" value="NZ_VITR01000003.1"/>
</dbReference>
<feature type="region of interest" description="Disordered" evidence="1">
    <location>
        <begin position="27"/>
        <end position="46"/>
    </location>
</feature>
<feature type="domain" description="Peptidase S9 prolyl oligopeptidase catalytic" evidence="3">
    <location>
        <begin position="587"/>
        <end position="783"/>
    </location>
</feature>
<evidence type="ECO:0000313" key="5">
    <source>
        <dbReference type="EMBL" id="TWB44367.1"/>
    </source>
</evidence>
<reference evidence="5 6" key="1">
    <citation type="submission" date="2019-06" db="EMBL/GenBank/DDBJ databases">
        <title>Genomic Encyclopedia of Type Strains, Phase IV (KMG-V): Genome sequencing to study the core and pangenomes of soil and plant-associated prokaryotes.</title>
        <authorList>
            <person name="Whitman W."/>
        </authorList>
    </citation>
    <scope>NUCLEOTIDE SEQUENCE [LARGE SCALE GENOMIC DNA]</scope>
    <source>
        <strain evidence="5 6">BR 11622</strain>
    </source>
</reference>
<dbReference type="Pfam" id="PF00326">
    <property type="entry name" value="Peptidase_S9"/>
    <property type="match status" value="1"/>
</dbReference>
<dbReference type="InterPro" id="IPR002469">
    <property type="entry name" value="Peptidase_S9B_N"/>
</dbReference>
<name>A0A560HD95_9PROT</name>
<organism evidence="5 6">
    <name type="scientific">Nitrospirillum amazonense</name>
    <dbReference type="NCBI Taxonomy" id="28077"/>
    <lineage>
        <taxon>Bacteria</taxon>
        <taxon>Pseudomonadati</taxon>
        <taxon>Pseudomonadota</taxon>
        <taxon>Alphaproteobacteria</taxon>
        <taxon>Rhodospirillales</taxon>
        <taxon>Azospirillaceae</taxon>
        <taxon>Nitrospirillum</taxon>
    </lineage>
</organism>
<dbReference type="Gene3D" id="3.40.50.1820">
    <property type="entry name" value="alpha/beta hydrolase"/>
    <property type="match status" value="1"/>
</dbReference>
<dbReference type="SUPFAM" id="SSF53474">
    <property type="entry name" value="alpha/beta-Hydrolases"/>
    <property type="match status" value="1"/>
</dbReference>
<dbReference type="Gene3D" id="2.140.10.30">
    <property type="entry name" value="Dipeptidylpeptidase IV, N-terminal domain"/>
    <property type="match status" value="1"/>
</dbReference>
<dbReference type="InterPro" id="IPR001375">
    <property type="entry name" value="Peptidase_S9_cat"/>
</dbReference>
<keyword evidence="5" id="KW-0378">Hydrolase</keyword>
<dbReference type="InterPro" id="IPR029058">
    <property type="entry name" value="AB_hydrolase_fold"/>
</dbReference>